<reference evidence="2" key="1">
    <citation type="submission" date="2022-03" db="EMBL/GenBank/DDBJ databases">
        <title>Genome Identification and Characterization of new species Bdellovibrio reynosense LBG001 sp. nov. from a Mexico soil sample.</title>
        <authorList>
            <person name="Camilli A."/>
            <person name="Ajao Y."/>
            <person name="Guo X."/>
        </authorList>
    </citation>
    <scope>NUCLEOTIDE SEQUENCE</scope>
    <source>
        <strain evidence="2">LBG001</strain>
    </source>
</reference>
<gene>
    <name evidence="2" type="ORF">MNR06_09970</name>
</gene>
<keyword evidence="1" id="KW-0732">Signal</keyword>
<sequence length="141" mass="15409">MKKMFLPVVITSTLIASVSFASPIKCYSVNRPVDDGVSVDVIEGQETVLTVHHHGFFGKRMIGQYLVHRTVGLTVLGAGVNFVNEESGVNLKISPTVYYSAPTSQRPATLVVQSDDKEKPYRTALICKGLIPKKDSESDLK</sequence>
<feature type="signal peptide" evidence="1">
    <location>
        <begin position="1"/>
        <end position="21"/>
    </location>
</feature>
<name>A0ABY4C4Y6_9BACT</name>
<evidence type="ECO:0000313" key="2">
    <source>
        <dbReference type="EMBL" id="UOF00027.1"/>
    </source>
</evidence>
<dbReference type="EMBL" id="CP093442">
    <property type="protein sequence ID" value="UOF00027.1"/>
    <property type="molecule type" value="Genomic_DNA"/>
</dbReference>
<evidence type="ECO:0000256" key="1">
    <source>
        <dbReference type="SAM" id="SignalP"/>
    </source>
</evidence>
<proteinExistence type="predicted"/>
<dbReference type="Proteomes" id="UP000830116">
    <property type="component" value="Chromosome"/>
</dbReference>
<organism evidence="2 3">
    <name type="scientific">Bdellovibrio reynosensis</name>
    <dbReference type="NCBI Taxonomy" id="2835041"/>
    <lineage>
        <taxon>Bacteria</taxon>
        <taxon>Pseudomonadati</taxon>
        <taxon>Bdellovibrionota</taxon>
        <taxon>Bdellovibrionia</taxon>
        <taxon>Bdellovibrionales</taxon>
        <taxon>Pseudobdellovibrionaceae</taxon>
        <taxon>Bdellovibrio</taxon>
    </lineage>
</organism>
<accession>A0ABY4C4Y6</accession>
<dbReference type="RefSeq" id="WP_243535595.1">
    <property type="nucleotide sequence ID" value="NZ_CP093442.1"/>
</dbReference>
<feature type="chain" id="PRO_5046879337" evidence="1">
    <location>
        <begin position="22"/>
        <end position="141"/>
    </location>
</feature>
<keyword evidence="3" id="KW-1185">Reference proteome</keyword>
<evidence type="ECO:0000313" key="3">
    <source>
        <dbReference type="Proteomes" id="UP000830116"/>
    </source>
</evidence>
<protein>
    <submittedName>
        <fullName evidence="2">Uncharacterized protein</fullName>
    </submittedName>
</protein>